<evidence type="ECO:0000256" key="4">
    <source>
        <dbReference type="ARBA" id="ARBA00022452"/>
    </source>
</evidence>
<name>A0A375BH31_9BURK</name>
<dbReference type="PANTHER" id="PTHR34501">
    <property type="entry name" value="PROTEIN YDDL-RELATED"/>
    <property type="match status" value="1"/>
</dbReference>
<keyword evidence="4" id="KW-1134">Transmembrane beta strand</keyword>
<dbReference type="PRINTS" id="PR00184">
    <property type="entry name" value="NEISSPPORIN"/>
</dbReference>
<evidence type="ECO:0000256" key="1">
    <source>
        <dbReference type="ARBA" id="ARBA00004571"/>
    </source>
</evidence>
<dbReference type="GO" id="GO:0015288">
    <property type="term" value="F:porin activity"/>
    <property type="evidence" value="ECO:0007669"/>
    <property type="project" value="UniProtKB-KW"/>
</dbReference>
<comment type="subunit">
    <text evidence="2">Homotrimer.</text>
</comment>
<dbReference type="GO" id="GO:0006811">
    <property type="term" value="P:monoatomic ion transport"/>
    <property type="evidence" value="ECO:0007669"/>
    <property type="project" value="UniProtKB-KW"/>
</dbReference>
<dbReference type="InterPro" id="IPR002299">
    <property type="entry name" value="Porin_Neis"/>
</dbReference>
<keyword evidence="6 11" id="KW-0732">Signal</keyword>
<evidence type="ECO:0000313" key="13">
    <source>
        <dbReference type="EMBL" id="SOY44369.1"/>
    </source>
</evidence>
<dbReference type="InterPro" id="IPR050298">
    <property type="entry name" value="Gram-neg_bact_OMP"/>
</dbReference>
<evidence type="ECO:0000256" key="9">
    <source>
        <dbReference type="ARBA" id="ARBA00023136"/>
    </source>
</evidence>
<dbReference type="Gene3D" id="2.40.160.10">
    <property type="entry name" value="Porin"/>
    <property type="match status" value="1"/>
</dbReference>
<accession>A0A375BH31</accession>
<evidence type="ECO:0000256" key="11">
    <source>
        <dbReference type="SAM" id="SignalP"/>
    </source>
</evidence>
<dbReference type="RefSeq" id="WP_240990181.1">
    <property type="nucleotide sequence ID" value="NZ_LT976856.1"/>
</dbReference>
<evidence type="ECO:0000256" key="6">
    <source>
        <dbReference type="ARBA" id="ARBA00022729"/>
    </source>
</evidence>
<protein>
    <submittedName>
        <fullName evidence="13">Porin</fullName>
    </submittedName>
</protein>
<evidence type="ECO:0000256" key="8">
    <source>
        <dbReference type="ARBA" id="ARBA00023114"/>
    </source>
</evidence>
<reference evidence="13" key="1">
    <citation type="submission" date="2018-01" db="EMBL/GenBank/DDBJ databases">
        <authorList>
            <person name="Clerissi C."/>
        </authorList>
    </citation>
    <scope>NUCLEOTIDE SEQUENCE</scope>
    <source>
        <strain evidence="13">Cupriavidus taiwanensis STM 3521</strain>
    </source>
</reference>
<dbReference type="InterPro" id="IPR033900">
    <property type="entry name" value="Gram_neg_porin_domain"/>
</dbReference>
<keyword evidence="10" id="KW-0998">Cell outer membrane</keyword>
<dbReference type="GO" id="GO:0046930">
    <property type="term" value="C:pore complex"/>
    <property type="evidence" value="ECO:0007669"/>
    <property type="project" value="UniProtKB-KW"/>
</dbReference>
<comment type="subcellular location">
    <subcellularLocation>
        <location evidence="1">Cell outer membrane</location>
        <topology evidence="1">Multi-pass membrane protein</topology>
    </subcellularLocation>
</comment>
<feature type="chain" id="PRO_5016920619" evidence="11">
    <location>
        <begin position="27"/>
        <end position="364"/>
    </location>
</feature>
<keyword evidence="9" id="KW-0472">Membrane</keyword>
<sequence length="364" mass="38825">MMMFSRKQIDQLLPCLVLMCAATAHAQSSVTLYGVMDAGISYVNNQGGHTNWLLDTGMLSPNLFGLRGSESLGGGIKAVFTLEGQYALDNGASIGGLLGRQSFVGLSSPWGTLTLGRHYDFSFDMLAALRYGPSFPYVSLHNLRHGPFGGLGVPNMPGGAMDFDRVGGAERIPNSIKFSSANYGGLTFGALYGLGEQPGSFSRDRAYSAGVGYERGPFALAAAITEVRYATINNGNDGIRTWGFGGRYALGASHINALYTNTRNTFTGGNVQVLQTGITVPVAPATTVLADYQYQWANAALDRNHAHQVGLTLDYAFSRRTDTYLGAVYQRATGASATAWIPGLMVGSDNKSQVLVRAGLRHVY</sequence>
<gene>
    <name evidence="13" type="ORF">CBM2589_B120332</name>
</gene>
<dbReference type="GO" id="GO:0009279">
    <property type="term" value="C:cell outer membrane"/>
    <property type="evidence" value="ECO:0007669"/>
    <property type="project" value="UniProtKB-SubCell"/>
</dbReference>
<organism evidence="13">
    <name type="scientific">Cupriavidus taiwanensis</name>
    <dbReference type="NCBI Taxonomy" id="164546"/>
    <lineage>
        <taxon>Bacteria</taxon>
        <taxon>Pseudomonadati</taxon>
        <taxon>Pseudomonadota</taxon>
        <taxon>Betaproteobacteria</taxon>
        <taxon>Burkholderiales</taxon>
        <taxon>Burkholderiaceae</taxon>
        <taxon>Cupriavidus</taxon>
    </lineage>
</organism>
<evidence type="ECO:0000256" key="2">
    <source>
        <dbReference type="ARBA" id="ARBA00011233"/>
    </source>
</evidence>
<dbReference type="Proteomes" id="UP000256297">
    <property type="component" value="Chromosome CBM2589_b"/>
</dbReference>
<dbReference type="SUPFAM" id="SSF56935">
    <property type="entry name" value="Porins"/>
    <property type="match status" value="1"/>
</dbReference>
<comment type="caution">
    <text evidence="13">The sequence shown here is derived from an EMBL/GenBank/DDBJ whole genome shotgun (WGS) entry which is preliminary data.</text>
</comment>
<feature type="domain" description="Porin" evidence="12">
    <location>
        <begin position="18"/>
        <end position="333"/>
    </location>
</feature>
<dbReference type="CDD" id="cd00342">
    <property type="entry name" value="gram_neg_porins"/>
    <property type="match status" value="1"/>
</dbReference>
<proteinExistence type="predicted"/>
<dbReference type="Pfam" id="PF13609">
    <property type="entry name" value="Porin_4"/>
    <property type="match status" value="1"/>
</dbReference>
<dbReference type="AlphaFoldDB" id="A0A375BH31"/>
<evidence type="ECO:0000259" key="12">
    <source>
        <dbReference type="Pfam" id="PF13609"/>
    </source>
</evidence>
<keyword evidence="5" id="KW-0812">Transmembrane</keyword>
<keyword evidence="8" id="KW-0626">Porin</keyword>
<keyword evidence="7" id="KW-0406">Ion transport</keyword>
<evidence type="ECO:0000256" key="3">
    <source>
        <dbReference type="ARBA" id="ARBA00022448"/>
    </source>
</evidence>
<evidence type="ECO:0000256" key="7">
    <source>
        <dbReference type="ARBA" id="ARBA00023065"/>
    </source>
</evidence>
<evidence type="ECO:0000256" key="5">
    <source>
        <dbReference type="ARBA" id="ARBA00022692"/>
    </source>
</evidence>
<dbReference type="InterPro" id="IPR023614">
    <property type="entry name" value="Porin_dom_sf"/>
</dbReference>
<keyword evidence="3" id="KW-0813">Transport</keyword>
<dbReference type="EMBL" id="OFSP01000004">
    <property type="protein sequence ID" value="SOY44369.1"/>
    <property type="molecule type" value="Genomic_DNA"/>
</dbReference>
<feature type="signal peptide" evidence="11">
    <location>
        <begin position="1"/>
        <end position="26"/>
    </location>
</feature>
<dbReference type="PANTHER" id="PTHR34501:SF9">
    <property type="entry name" value="MAJOR OUTER MEMBRANE PROTEIN P.IA"/>
    <property type="match status" value="1"/>
</dbReference>
<evidence type="ECO:0000256" key="10">
    <source>
        <dbReference type="ARBA" id="ARBA00023237"/>
    </source>
</evidence>